<evidence type="ECO:0000313" key="2">
    <source>
        <dbReference type="EMBL" id="OGK23264.1"/>
    </source>
</evidence>
<keyword evidence="1" id="KW-0472">Membrane</keyword>
<name>A0A1F7GWW8_9BACT</name>
<dbReference type="Proteomes" id="UP000177913">
    <property type="component" value="Unassembled WGS sequence"/>
</dbReference>
<protein>
    <submittedName>
        <fullName evidence="2">Uncharacterized protein</fullName>
    </submittedName>
</protein>
<organism evidence="2 3">
    <name type="scientific">Candidatus Roizmanbacteria bacterium RIFCSPHIGHO2_02_FULL_38_11</name>
    <dbReference type="NCBI Taxonomy" id="1802039"/>
    <lineage>
        <taxon>Bacteria</taxon>
        <taxon>Candidatus Roizmaniibacteriota</taxon>
    </lineage>
</organism>
<comment type="caution">
    <text evidence="2">The sequence shown here is derived from an EMBL/GenBank/DDBJ whole genome shotgun (WGS) entry which is preliminary data.</text>
</comment>
<evidence type="ECO:0000256" key="1">
    <source>
        <dbReference type="SAM" id="Phobius"/>
    </source>
</evidence>
<accession>A0A1F7GWW8</accession>
<feature type="transmembrane region" description="Helical" evidence="1">
    <location>
        <begin position="146"/>
        <end position="165"/>
    </location>
</feature>
<gene>
    <name evidence="2" type="ORF">A3C25_01195</name>
</gene>
<dbReference type="EMBL" id="MFZO01000049">
    <property type="protein sequence ID" value="OGK23264.1"/>
    <property type="molecule type" value="Genomic_DNA"/>
</dbReference>
<feature type="transmembrane region" description="Helical" evidence="1">
    <location>
        <begin position="114"/>
        <end position="134"/>
    </location>
</feature>
<keyword evidence="1" id="KW-1133">Transmembrane helix</keyword>
<evidence type="ECO:0000313" key="3">
    <source>
        <dbReference type="Proteomes" id="UP000177913"/>
    </source>
</evidence>
<dbReference type="AlphaFoldDB" id="A0A1F7GWW8"/>
<keyword evidence="1" id="KW-0812">Transmembrane</keyword>
<sequence>MIGMQKEHKSWVNFVCSCGFEGFILGTDNKENYFSAGYTVCRRCGKKIYIASCPNCRYGQAIAEKKLAEQKGRIKCFICEEFFPLSKQSASYLYSEIFTYNELPQEIKSKIPKITVFHFIIGYMIAMLISLVVITAAGNKYFDNKSIIGIIVFSGAVMYFVYLRVVKKKD</sequence>
<reference evidence="2 3" key="1">
    <citation type="journal article" date="2016" name="Nat. Commun.">
        <title>Thousands of microbial genomes shed light on interconnected biogeochemical processes in an aquifer system.</title>
        <authorList>
            <person name="Anantharaman K."/>
            <person name="Brown C.T."/>
            <person name="Hug L.A."/>
            <person name="Sharon I."/>
            <person name="Castelle C.J."/>
            <person name="Probst A.J."/>
            <person name="Thomas B.C."/>
            <person name="Singh A."/>
            <person name="Wilkins M.J."/>
            <person name="Karaoz U."/>
            <person name="Brodie E.L."/>
            <person name="Williams K.H."/>
            <person name="Hubbard S.S."/>
            <person name="Banfield J.F."/>
        </authorList>
    </citation>
    <scope>NUCLEOTIDE SEQUENCE [LARGE SCALE GENOMIC DNA]</scope>
</reference>
<proteinExistence type="predicted"/>